<dbReference type="GO" id="GO:0000428">
    <property type="term" value="C:DNA-directed RNA polymerase complex"/>
    <property type="evidence" value="ECO:0007669"/>
    <property type="project" value="UniProtKB-KW"/>
</dbReference>
<evidence type="ECO:0000313" key="9">
    <source>
        <dbReference type="Proteomes" id="UP000612899"/>
    </source>
</evidence>
<evidence type="ECO:0000256" key="4">
    <source>
        <dbReference type="ARBA" id="ARBA00023125"/>
    </source>
</evidence>
<dbReference type="NCBIfam" id="TIGR02983">
    <property type="entry name" value="SigE-fam_strep"/>
    <property type="match status" value="1"/>
</dbReference>
<feature type="domain" description="RNA polymerase sigma factor 70 region 4 type 2" evidence="7">
    <location>
        <begin position="98"/>
        <end position="150"/>
    </location>
</feature>
<dbReference type="InterPro" id="IPR013249">
    <property type="entry name" value="RNA_pol_sigma70_r4_t2"/>
</dbReference>
<protein>
    <submittedName>
        <fullName evidence="8">DNA-directed RNA polymerase sigma-70 factor</fullName>
    </submittedName>
</protein>
<dbReference type="GO" id="GO:0006352">
    <property type="term" value="P:DNA-templated transcription initiation"/>
    <property type="evidence" value="ECO:0007669"/>
    <property type="project" value="InterPro"/>
</dbReference>
<dbReference type="SUPFAM" id="SSF88659">
    <property type="entry name" value="Sigma3 and sigma4 domains of RNA polymerase sigma factors"/>
    <property type="match status" value="1"/>
</dbReference>
<dbReference type="InterPro" id="IPR039425">
    <property type="entry name" value="RNA_pol_sigma-70-like"/>
</dbReference>
<dbReference type="Gene3D" id="1.10.1740.10">
    <property type="match status" value="1"/>
</dbReference>
<evidence type="ECO:0000256" key="1">
    <source>
        <dbReference type="ARBA" id="ARBA00010641"/>
    </source>
</evidence>
<keyword evidence="5" id="KW-0804">Transcription</keyword>
<dbReference type="InterPro" id="IPR014284">
    <property type="entry name" value="RNA_pol_sigma-70_dom"/>
</dbReference>
<keyword evidence="2" id="KW-0805">Transcription regulation</keyword>
<comment type="caution">
    <text evidence="8">The sequence shown here is derived from an EMBL/GenBank/DDBJ whole genome shotgun (WGS) entry which is preliminary data.</text>
</comment>
<dbReference type="RefSeq" id="WP_239123334.1">
    <property type="nucleotide sequence ID" value="NZ_BONY01000004.1"/>
</dbReference>
<feature type="domain" description="RNA polymerase sigma-70 region 2" evidence="6">
    <location>
        <begin position="8"/>
        <end position="74"/>
    </location>
</feature>
<gene>
    <name evidence="8" type="ORF">Rhe02_08270</name>
</gene>
<evidence type="ECO:0000256" key="3">
    <source>
        <dbReference type="ARBA" id="ARBA00023082"/>
    </source>
</evidence>
<dbReference type="InterPro" id="IPR007627">
    <property type="entry name" value="RNA_pol_sigma70_r2"/>
</dbReference>
<dbReference type="SUPFAM" id="SSF88946">
    <property type="entry name" value="Sigma2 domain of RNA polymerase sigma factors"/>
    <property type="match status" value="1"/>
</dbReference>
<sequence>MHSFDGFVTECLPSLGRYAYMLTGNVHAAEDLVQDTLVKLAGAWRRVRRDGNPLAYARTVMFRTFLSRWRVLRREPAFEALGDRAALSDEFAGVDSRDALRRAMALLPRLQRAVLVLGYLDDLPDEEIAELLGRRPATVRSLRHRGLQALRRQLEPRESQEASHARF</sequence>
<dbReference type="InterPro" id="IPR013325">
    <property type="entry name" value="RNA_pol_sigma_r2"/>
</dbReference>
<keyword evidence="4" id="KW-0238">DNA-binding</keyword>
<dbReference type="InterPro" id="IPR014325">
    <property type="entry name" value="RNA_pol_sigma-E_actinobac"/>
</dbReference>
<organism evidence="8 9">
    <name type="scientific">Rhizocola hellebori</name>
    <dbReference type="NCBI Taxonomy" id="1392758"/>
    <lineage>
        <taxon>Bacteria</taxon>
        <taxon>Bacillati</taxon>
        <taxon>Actinomycetota</taxon>
        <taxon>Actinomycetes</taxon>
        <taxon>Micromonosporales</taxon>
        <taxon>Micromonosporaceae</taxon>
        <taxon>Rhizocola</taxon>
    </lineage>
</organism>
<keyword evidence="3" id="KW-0731">Sigma factor</keyword>
<evidence type="ECO:0000313" key="8">
    <source>
        <dbReference type="EMBL" id="GIH02760.1"/>
    </source>
</evidence>
<dbReference type="CDD" id="cd06171">
    <property type="entry name" value="Sigma70_r4"/>
    <property type="match status" value="1"/>
</dbReference>
<dbReference type="Proteomes" id="UP000612899">
    <property type="component" value="Unassembled WGS sequence"/>
</dbReference>
<dbReference type="EMBL" id="BONY01000004">
    <property type="protein sequence ID" value="GIH02760.1"/>
    <property type="molecule type" value="Genomic_DNA"/>
</dbReference>
<evidence type="ECO:0000259" key="6">
    <source>
        <dbReference type="Pfam" id="PF04542"/>
    </source>
</evidence>
<proteinExistence type="inferred from homology"/>
<dbReference type="GO" id="GO:0016987">
    <property type="term" value="F:sigma factor activity"/>
    <property type="evidence" value="ECO:0007669"/>
    <property type="project" value="UniProtKB-KW"/>
</dbReference>
<keyword evidence="8" id="KW-0240">DNA-directed RNA polymerase</keyword>
<dbReference type="PANTHER" id="PTHR43133:SF50">
    <property type="entry name" value="ECF RNA POLYMERASE SIGMA FACTOR SIGM"/>
    <property type="match status" value="1"/>
</dbReference>
<evidence type="ECO:0000256" key="2">
    <source>
        <dbReference type="ARBA" id="ARBA00023015"/>
    </source>
</evidence>
<dbReference type="PANTHER" id="PTHR43133">
    <property type="entry name" value="RNA POLYMERASE ECF-TYPE SIGMA FACTO"/>
    <property type="match status" value="1"/>
</dbReference>
<reference evidence="8" key="1">
    <citation type="submission" date="2021-01" db="EMBL/GenBank/DDBJ databases">
        <title>Whole genome shotgun sequence of Rhizocola hellebori NBRC 109834.</title>
        <authorList>
            <person name="Komaki H."/>
            <person name="Tamura T."/>
        </authorList>
    </citation>
    <scope>NUCLEOTIDE SEQUENCE</scope>
    <source>
        <strain evidence="8">NBRC 109834</strain>
    </source>
</reference>
<accession>A0A8J3Q2R1</accession>
<name>A0A8J3Q2R1_9ACTN</name>
<dbReference type="NCBIfam" id="TIGR02937">
    <property type="entry name" value="sigma70-ECF"/>
    <property type="match status" value="1"/>
</dbReference>
<dbReference type="Pfam" id="PF04542">
    <property type="entry name" value="Sigma70_r2"/>
    <property type="match status" value="1"/>
</dbReference>
<comment type="similarity">
    <text evidence="1">Belongs to the sigma-70 factor family. ECF subfamily.</text>
</comment>
<dbReference type="GO" id="GO:0003677">
    <property type="term" value="F:DNA binding"/>
    <property type="evidence" value="ECO:0007669"/>
    <property type="project" value="UniProtKB-KW"/>
</dbReference>
<dbReference type="AlphaFoldDB" id="A0A8J3Q2R1"/>
<dbReference type="InterPro" id="IPR013324">
    <property type="entry name" value="RNA_pol_sigma_r3/r4-like"/>
</dbReference>
<keyword evidence="9" id="KW-1185">Reference proteome</keyword>
<evidence type="ECO:0000256" key="5">
    <source>
        <dbReference type="ARBA" id="ARBA00023163"/>
    </source>
</evidence>
<dbReference type="Gene3D" id="1.10.10.10">
    <property type="entry name" value="Winged helix-like DNA-binding domain superfamily/Winged helix DNA-binding domain"/>
    <property type="match status" value="1"/>
</dbReference>
<evidence type="ECO:0000259" key="7">
    <source>
        <dbReference type="Pfam" id="PF08281"/>
    </source>
</evidence>
<dbReference type="Pfam" id="PF08281">
    <property type="entry name" value="Sigma70_r4_2"/>
    <property type="match status" value="1"/>
</dbReference>
<dbReference type="InterPro" id="IPR036388">
    <property type="entry name" value="WH-like_DNA-bd_sf"/>
</dbReference>